<keyword evidence="3" id="KW-1185">Reference proteome</keyword>
<keyword evidence="1" id="KW-0812">Transmembrane</keyword>
<dbReference type="EMBL" id="CP003117">
    <property type="protein sequence ID" value="AET64685.1"/>
    <property type="molecule type" value="Genomic_DNA"/>
</dbReference>
<sequence>MNSVFCRDSNFLESHFIGNANFGGTVFYRGPSFEAVNFEKNASFDLAEFKSEPSFNGAYFKRDATFNYAIFCKSVYFVGVNFGGDANYTKTTFNKPVYLKEAIFSRFNVEWRQIKDKIDCDGATYLLLVRSFKNLEQFDNADDCYYDYREWRRNSNDVSTEKRSNWSKLYDFVSYASCGYGVRLRFPLAWIFGSIFGLTFLYHIFDGITKSSPHEITMISLNNSTMLFSSAYAETAPSFWECLYFSSLSFAGGTPVGLSPVGVWKYAVMMESVLGYLFLALFVVVLARKLIR</sequence>
<dbReference type="STRING" id="1110509.Mhar_1321"/>
<accession>G7WNS5</accession>
<evidence type="ECO:0000313" key="3">
    <source>
        <dbReference type="Proteomes" id="UP000005877"/>
    </source>
</evidence>
<feature type="transmembrane region" description="Helical" evidence="1">
    <location>
        <begin position="186"/>
        <end position="205"/>
    </location>
</feature>
<organism evidence="2 3">
    <name type="scientific">Methanothrix harundinacea (strain 6Ac)</name>
    <name type="common">Methanosaeta harundinacea</name>
    <dbReference type="NCBI Taxonomy" id="1110509"/>
    <lineage>
        <taxon>Archaea</taxon>
        <taxon>Methanobacteriati</taxon>
        <taxon>Methanobacteriota</taxon>
        <taxon>Stenosarchaea group</taxon>
        <taxon>Methanomicrobia</taxon>
        <taxon>Methanotrichales</taxon>
        <taxon>Methanotrichaceae</taxon>
        <taxon>Methanothrix</taxon>
    </lineage>
</organism>
<gene>
    <name evidence="2" type="ordered locus">Mhar_1321</name>
</gene>
<reference evidence="2 3" key="1">
    <citation type="journal article" date="2012" name="PLoS ONE">
        <title>The genome characteristics and predicted function of methyl-group oxidation pathway in the obligate aceticlastic methanogens, Methanosaeta spp.</title>
        <authorList>
            <person name="Zhu J."/>
            <person name="Zheng H."/>
            <person name="Ai G."/>
            <person name="Zhang G."/>
            <person name="Liu D."/>
            <person name="Liu X."/>
            <person name="Dong X."/>
        </authorList>
    </citation>
    <scope>NUCLEOTIDE SEQUENCE [LARGE SCALE GENOMIC DNA]</scope>
    <source>
        <strain evidence="2 3">6Ac</strain>
    </source>
</reference>
<protein>
    <recommendedName>
        <fullName evidence="4">Potassium channel domain-containing protein</fullName>
    </recommendedName>
</protein>
<dbReference type="PATRIC" id="fig|1110509.7.peg.1465"/>
<feature type="transmembrane region" description="Helical" evidence="1">
    <location>
        <begin position="266"/>
        <end position="287"/>
    </location>
</feature>
<evidence type="ECO:0000313" key="2">
    <source>
        <dbReference type="EMBL" id="AET64685.1"/>
    </source>
</evidence>
<evidence type="ECO:0000256" key="1">
    <source>
        <dbReference type="SAM" id="Phobius"/>
    </source>
</evidence>
<dbReference type="AlphaFoldDB" id="G7WNS5"/>
<dbReference type="Proteomes" id="UP000005877">
    <property type="component" value="Chromosome"/>
</dbReference>
<dbReference type="Pfam" id="PF13576">
    <property type="entry name" value="Pentapeptide_3"/>
    <property type="match status" value="1"/>
</dbReference>
<dbReference type="InterPro" id="IPR001646">
    <property type="entry name" value="5peptide_repeat"/>
</dbReference>
<dbReference type="HOGENOM" id="CLU_037711_0_0_2"/>
<evidence type="ECO:0008006" key="4">
    <source>
        <dbReference type="Google" id="ProtNLM"/>
    </source>
</evidence>
<name>G7WNS5_METH6</name>
<keyword evidence="1" id="KW-0472">Membrane</keyword>
<keyword evidence="1" id="KW-1133">Transmembrane helix</keyword>
<dbReference type="KEGG" id="mhi:Mhar_1321"/>
<proteinExistence type="predicted"/>